<organism evidence="2 3">
    <name type="scientific">Cellulomonas fimi</name>
    <dbReference type="NCBI Taxonomy" id="1708"/>
    <lineage>
        <taxon>Bacteria</taxon>
        <taxon>Bacillati</taxon>
        <taxon>Actinomycetota</taxon>
        <taxon>Actinomycetes</taxon>
        <taxon>Micrococcales</taxon>
        <taxon>Cellulomonadaceae</taxon>
        <taxon>Cellulomonas</taxon>
    </lineage>
</organism>
<sequence length="132" mass="13665">MRPPGALAAVALLVIVQAAALVGLGIAWLVDLVRGAAELPAATVFLVVFALGVAAVLVGGIRSLWRGNRWARSPVITWQLLLAVMAIGWLGVEPSIWAALVLVSTVVVVIGLLLPSVVAHTVHGREREGGVS</sequence>
<protein>
    <submittedName>
        <fullName evidence="2">Uncharacterized protein</fullName>
    </submittedName>
</protein>
<dbReference type="InterPro" id="IPR036259">
    <property type="entry name" value="MFS_trans_sf"/>
</dbReference>
<name>A0A7Y0LXG7_CELFI</name>
<evidence type="ECO:0000313" key="2">
    <source>
        <dbReference type="EMBL" id="NMR19153.1"/>
    </source>
</evidence>
<feature type="transmembrane region" description="Helical" evidence="1">
    <location>
        <begin position="42"/>
        <end position="61"/>
    </location>
</feature>
<dbReference type="SUPFAM" id="SSF103473">
    <property type="entry name" value="MFS general substrate transporter"/>
    <property type="match status" value="1"/>
</dbReference>
<keyword evidence="3" id="KW-1185">Reference proteome</keyword>
<evidence type="ECO:0000256" key="1">
    <source>
        <dbReference type="SAM" id="Phobius"/>
    </source>
</evidence>
<proteinExistence type="predicted"/>
<dbReference type="EMBL" id="JABCJJ010000002">
    <property type="protein sequence ID" value="NMR19153.1"/>
    <property type="molecule type" value="Genomic_DNA"/>
</dbReference>
<evidence type="ECO:0000313" key="3">
    <source>
        <dbReference type="Proteomes" id="UP000562124"/>
    </source>
</evidence>
<feature type="transmembrane region" description="Helical" evidence="1">
    <location>
        <begin position="7"/>
        <end position="30"/>
    </location>
</feature>
<dbReference type="AlphaFoldDB" id="A0A7Y0LXG7"/>
<comment type="caution">
    <text evidence="2">The sequence shown here is derived from an EMBL/GenBank/DDBJ whole genome shotgun (WGS) entry which is preliminary data.</text>
</comment>
<accession>A0A7Y0LXG7</accession>
<feature type="transmembrane region" description="Helical" evidence="1">
    <location>
        <begin position="96"/>
        <end position="118"/>
    </location>
</feature>
<reference evidence="2 3" key="1">
    <citation type="submission" date="2020-04" db="EMBL/GenBank/DDBJ databases">
        <title>Sequencing and Assembly of C. fimi.</title>
        <authorList>
            <person name="Ramsey A.R."/>
        </authorList>
    </citation>
    <scope>NUCLEOTIDE SEQUENCE [LARGE SCALE GENOMIC DNA]</scope>
    <source>
        <strain evidence="2 3">SB</strain>
    </source>
</reference>
<keyword evidence="1" id="KW-0472">Membrane</keyword>
<feature type="transmembrane region" description="Helical" evidence="1">
    <location>
        <begin position="73"/>
        <end position="90"/>
    </location>
</feature>
<dbReference type="Proteomes" id="UP000562124">
    <property type="component" value="Unassembled WGS sequence"/>
</dbReference>
<gene>
    <name evidence="2" type="ORF">HIR71_02775</name>
</gene>
<keyword evidence="1" id="KW-1133">Transmembrane helix</keyword>
<keyword evidence="1" id="KW-0812">Transmembrane</keyword>